<dbReference type="OrthoDB" id="9962879at2"/>
<accession>A0A1T4L430</accession>
<protein>
    <recommendedName>
        <fullName evidence="3">Flagellar protein FliT</fullName>
    </recommendedName>
</protein>
<evidence type="ECO:0000313" key="1">
    <source>
        <dbReference type="EMBL" id="OPX56816.1"/>
    </source>
</evidence>
<evidence type="ECO:0008006" key="3">
    <source>
        <dbReference type="Google" id="ProtNLM"/>
    </source>
</evidence>
<name>A0A1T4L430_9GAMM</name>
<dbReference type="RefSeq" id="WP_078743914.1">
    <property type="nucleotide sequence ID" value="NZ_FUXG01000002.1"/>
</dbReference>
<gene>
    <name evidence="1" type="ORF">BTE48_02770</name>
</gene>
<evidence type="ECO:0000313" key="2">
    <source>
        <dbReference type="Proteomes" id="UP000191418"/>
    </source>
</evidence>
<proteinExistence type="predicted"/>
<dbReference type="Proteomes" id="UP000191418">
    <property type="component" value="Unassembled WGS sequence"/>
</dbReference>
<sequence length="110" mass="12423">MSQGEKILSDWQKVLELLAILEERIQSDQADKWTDAESIATQLDFAFKAFFEAYTDIPEDIASKIASEGIKVMSVMQALSTLALENRKELAHEIKGFLDQQKGVKAYKKV</sequence>
<organism evidence="1 2">
    <name type="scientific">Oceanospirillum multiglobuliferum</name>
    <dbReference type="NCBI Taxonomy" id="64969"/>
    <lineage>
        <taxon>Bacteria</taxon>
        <taxon>Pseudomonadati</taxon>
        <taxon>Pseudomonadota</taxon>
        <taxon>Gammaproteobacteria</taxon>
        <taxon>Oceanospirillales</taxon>
        <taxon>Oceanospirillaceae</taxon>
        <taxon>Oceanospirillum</taxon>
    </lineage>
</organism>
<dbReference type="STRING" id="64969.SAMN02745127_00286"/>
<comment type="caution">
    <text evidence="1">The sequence shown here is derived from an EMBL/GenBank/DDBJ whole genome shotgun (WGS) entry which is preliminary data.</text>
</comment>
<keyword evidence="2" id="KW-1185">Reference proteome</keyword>
<dbReference type="AlphaFoldDB" id="A0A1T4L430"/>
<dbReference type="EMBL" id="MTSM01000002">
    <property type="protein sequence ID" value="OPX56816.1"/>
    <property type="molecule type" value="Genomic_DNA"/>
</dbReference>
<reference evidence="1 2" key="1">
    <citation type="submission" date="2017-01" db="EMBL/GenBank/DDBJ databases">
        <title>Genome Sequencing of a Marine Spirillum, Oceanospirillum multiglobuliferum ATCC 33336, from Japan.</title>
        <authorList>
            <person name="Carney J.G."/>
            <person name="Trachtenberg A.M."/>
            <person name="Rheaume B.A."/>
            <person name="Linnane J.D."/>
            <person name="Pitts N.L."/>
            <person name="Mykles D.L."/>
            <person name="Maclea K.S."/>
        </authorList>
    </citation>
    <scope>NUCLEOTIDE SEQUENCE [LARGE SCALE GENOMIC DNA]</scope>
    <source>
        <strain evidence="1 2">ATCC 33336</strain>
    </source>
</reference>